<dbReference type="InterPro" id="IPR009844">
    <property type="entry name" value="DUF1404"/>
</dbReference>
<feature type="transmembrane region" description="Helical" evidence="1">
    <location>
        <begin position="40"/>
        <end position="58"/>
    </location>
</feature>
<dbReference type="Pfam" id="PF07185">
    <property type="entry name" value="DUF1404"/>
    <property type="match status" value="1"/>
</dbReference>
<accession>A0A031LUT7</accession>
<gene>
    <name evidence="2" type="ORF">CM19_01885</name>
</gene>
<feature type="transmembrane region" description="Helical" evidence="1">
    <location>
        <begin position="114"/>
        <end position="138"/>
    </location>
</feature>
<keyword evidence="1" id="KW-0472">Membrane</keyword>
<reference evidence="2 3" key="1">
    <citation type="submission" date="2014-03" db="EMBL/GenBank/DDBJ databases">
        <title>Draft genome sequence of the novel thermoacidophilic archaea Acidianus copahuensis ALE1 strain, isolated from Copahue volcanic area in Neuquen Argentina.</title>
        <authorList>
            <person name="Urbieta M.S."/>
            <person name="Rascovan N."/>
            <person name="Castro C."/>
            <person name="Revale S."/>
            <person name="Giaveno M.A."/>
            <person name="Vazquez M.P."/>
            <person name="Donati E.R."/>
        </authorList>
    </citation>
    <scope>NUCLEOTIDE SEQUENCE [LARGE SCALE GENOMIC DNA]</scope>
    <source>
        <strain evidence="2 3">ALE1</strain>
    </source>
</reference>
<dbReference type="AlphaFoldDB" id="A0A031LUT7"/>
<dbReference type="Proteomes" id="UP000024332">
    <property type="component" value="Unassembled WGS sequence"/>
</dbReference>
<organism evidence="2 3">
    <name type="scientific">Candidatus Acidianus copahuensis</name>
    <dbReference type="NCBI Taxonomy" id="1160895"/>
    <lineage>
        <taxon>Archaea</taxon>
        <taxon>Thermoproteota</taxon>
        <taxon>Thermoprotei</taxon>
        <taxon>Sulfolobales</taxon>
        <taxon>Sulfolobaceae</taxon>
        <taxon>Acidianus</taxon>
    </lineage>
</organism>
<dbReference type="OrthoDB" id="43770at2157"/>
<name>A0A031LUT7_9CREN</name>
<dbReference type="STRING" id="1160895.CM19_01885"/>
<dbReference type="RefSeq" id="WP_081801176.1">
    <property type="nucleotide sequence ID" value="NZ_JFZT01000016.1"/>
</dbReference>
<feature type="transmembrane region" description="Helical" evidence="1">
    <location>
        <begin position="88"/>
        <end position="107"/>
    </location>
</feature>
<protein>
    <recommendedName>
        <fullName evidence="4">DUF1404 domain-containing protein</fullName>
    </recommendedName>
</protein>
<keyword evidence="1" id="KW-1133">Transmembrane helix</keyword>
<keyword evidence="3" id="KW-1185">Reference proteome</keyword>
<sequence>MKIQKNEVSIKQLIASIALILAFVNPYVEGIEFKEQWVFMVSHYLLFIGGFLLVYKVFRGNPLLLIPSAILVVFWHTPYYFALAGSFLSFRLINDISMIVAGLLAGIGSSSLKLFSWLSLFVLWMTADTAYSIFFLLQVPQYSNVSYPFSPYSPQQEIQTAVAMWFVMSGVIIYVIGKFLKKLIF</sequence>
<proteinExistence type="predicted"/>
<feature type="transmembrane region" description="Helical" evidence="1">
    <location>
        <begin position="158"/>
        <end position="177"/>
    </location>
</feature>
<evidence type="ECO:0008006" key="4">
    <source>
        <dbReference type="Google" id="ProtNLM"/>
    </source>
</evidence>
<evidence type="ECO:0000313" key="2">
    <source>
        <dbReference type="EMBL" id="EZQ11254.1"/>
    </source>
</evidence>
<evidence type="ECO:0000256" key="1">
    <source>
        <dbReference type="SAM" id="Phobius"/>
    </source>
</evidence>
<feature type="transmembrane region" description="Helical" evidence="1">
    <location>
        <begin position="63"/>
        <end position="82"/>
    </location>
</feature>
<dbReference type="EMBL" id="JFZT01000016">
    <property type="protein sequence ID" value="EZQ11254.1"/>
    <property type="molecule type" value="Genomic_DNA"/>
</dbReference>
<evidence type="ECO:0000313" key="3">
    <source>
        <dbReference type="Proteomes" id="UP000024332"/>
    </source>
</evidence>
<keyword evidence="1" id="KW-0812">Transmembrane</keyword>
<comment type="caution">
    <text evidence="2">The sequence shown here is derived from an EMBL/GenBank/DDBJ whole genome shotgun (WGS) entry which is preliminary data.</text>
</comment>